<evidence type="ECO:0000313" key="1">
    <source>
        <dbReference type="EMBL" id="MEM0543994.1"/>
    </source>
</evidence>
<comment type="caution">
    <text evidence="1">The sequence shown here is derived from an EMBL/GenBank/DDBJ whole genome shotgun (WGS) entry which is preliminary data.</text>
</comment>
<name>A0ABU9NAS1_9FLAO</name>
<protein>
    <submittedName>
        <fullName evidence="1">SIR2 family protein</fullName>
    </submittedName>
</protein>
<evidence type="ECO:0000313" key="2">
    <source>
        <dbReference type="Proteomes" id="UP001460072"/>
    </source>
</evidence>
<dbReference type="EMBL" id="JBCGDO010000041">
    <property type="protein sequence ID" value="MEM0543994.1"/>
    <property type="molecule type" value="Genomic_DNA"/>
</dbReference>
<accession>A0ABU9NAS1</accession>
<organism evidence="1 2">
    <name type="scientific">Flavobacterium aureirubrum</name>
    <dbReference type="NCBI Taxonomy" id="3133147"/>
    <lineage>
        <taxon>Bacteria</taxon>
        <taxon>Pseudomonadati</taxon>
        <taxon>Bacteroidota</taxon>
        <taxon>Flavobacteriia</taxon>
        <taxon>Flavobacteriales</taxon>
        <taxon>Flavobacteriaceae</taxon>
        <taxon>Flavobacterium</taxon>
    </lineage>
</organism>
<keyword evidence="2" id="KW-1185">Reference proteome</keyword>
<dbReference type="PIRSF" id="PIRSF014677">
    <property type="entry name" value="UCP014677"/>
    <property type="match status" value="1"/>
</dbReference>
<proteinExistence type="predicted"/>
<dbReference type="InterPro" id="IPR011202">
    <property type="entry name" value="UCP014677"/>
</dbReference>
<dbReference type="Pfam" id="PF13289">
    <property type="entry name" value="SIR2_2"/>
    <property type="match status" value="1"/>
</dbReference>
<dbReference type="Proteomes" id="UP001460072">
    <property type="component" value="Unassembled WGS sequence"/>
</dbReference>
<sequence length="508" mass="58289">MSFKDDFFVRLDGFASSPFLFIGSGFSFNYIQSEKWEGLLRKYSSMMDIPFEKYRSLAGGNWPLVGSLIAKDYHGYWFESPKLKEERDANLQEMANFSSPLKVSVSNYLKEISKKEIPGDLKNEIELLKAAKINGIITTNYDLLCETIYPDFKVYKSQQELIFSPLQEIGEIYKIHGCCSEPNSLVITEEDYKEFNERNAYLAAKLLTVFLEHPTIFMGYSISDANVRSILASIIKCLDQGQVNELASRLFFIEYVHDHKGEAVIDKYEFEIGGSILPLTRIRTKDYLEILQVLASLNQKFPASLLRKIKEHIYELVSTNDPTGKIAVVDFNTETDLDKVDVVIGVGVVKDKKEKSYETFSRFDIAEDVLFDNKEFDTKELINKTLPKLVKASTWIPVWKYLKPIADKSGVDPKITLAADKKIADWKAANPYSYKEKAINENYKSIEEVIDANPPDKSLKIILLLDIEKLNLEILGYFLRDNFNLTADVQHSSYYMKLVCLYDRLLNE</sequence>
<reference evidence="1 2" key="1">
    <citation type="submission" date="2024-03" db="EMBL/GenBank/DDBJ databases">
        <title>Two novel species of the genus Flavobacterium exhibiting potentially degradation of complex polysaccharides.</title>
        <authorList>
            <person name="Lian X."/>
        </authorList>
    </citation>
    <scope>NUCLEOTIDE SEQUENCE [LARGE SCALE GENOMIC DNA]</scope>
    <source>
        <strain evidence="2">j3</strain>
    </source>
</reference>
<dbReference type="RefSeq" id="WP_342697161.1">
    <property type="nucleotide sequence ID" value="NZ_JBCGDO010000041.1"/>
</dbReference>
<gene>
    <name evidence="1" type="ORF">WFZ85_15425</name>
</gene>